<protein>
    <submittedName>
        <fullName evidence="3">Glycopeptide antibiotics resistance protein</fullName>
    </submittedName>
</protein>
<organism evidence="3 4">
    <name type="scientific">Siminovitchia thermophila</name>
    <dbReference type="NCBI Taxonomy" id="1245522"/>
    <lineage>
        <taxon>Bacteria</taxon>
        <taxon>Bacillati</taxon>
        <taxon>Bacillota</taxon>
        <taxon>Bacilli</taxon>
        <taxon>Bacillales</taxon>
        <taxon>Bacillaceae</taxon>
        <taxon>Siminovitchia</taxon>
    </lineage>
</organism>
<feature type="transmembrane region" description="Helical" evidence="1">
    <location>
        <begin position="155"/>
        <end position="176"/>
    </location>
</feature>
<feature type="domain" description="VanZ-like" evidence="2">
    <location>
        <begin position="39"/>
        <end position="169"/>
    </location>
</feature>
<dbReference type="PANTHER" id="PTHR36834">
    <property type="entry name" value="MEMBRANE PROTEIN-RELATED"/>
    <property type="match status" value="1"/>
</dbReference>
<dbReference type="PANTHER" id="PTHR36834:SF1">
    <property type="entry name" value="INTEGRAL MEMBRANE PROTEIN"/>
    <property type="match status" value="1"/>
</dbReference>
<evidence type="ECO:0000313" key="3">
    <source>
        <dbReference type="EMBL" id="MBM7714700.1"/>
    </source>
</evidence>
<comment type="caution">
    <text evidence="3">The sequence shown here is derived from an EMBL/GenBank/DDBJ whole genome shotgun (WGS) entry which is preliminary data.</text>
</comment>
<accession>A0ABS2R4W9</accession>
<feature type="transmembrane region" description="Helical" evidence="1">
    <location>
        <begin position="85"/>
        <end position="110"/>
    </location>
</feature>
<gene>
    <name evidence="3" type="ORF">JOC94_001672</name>
</gene>
<dbReference type="InterPro" id="IPR006976">
    <property type="entry name" value="VanZ-like"/>
</dbReference>
<dbReference type="Proteomes" id="UP000823485">
    <property type="component" value="Unassembled WGS sequence"/>
</dbReference>
<keyword evidence="4" id="KW-1185">Reference proteome</keyword>
<dbReference type="Pfam" id="PF04892">
    <property type="entry name" value="VanZ"/>
    <property type="match status" value="1"/>
</dbReference>
<keyword evidence="1" id="KW-1133">Transmembrane helix</keyword>
<feature type="transmembrane region" description="Helical" evidence="1">
    <location>
        <begin position="122"/>
        <end position="143"/>
    </location>
</feature>
<keyword evidence="1" id="KW-0812">Transmembrane</keyword>
<dbReference type="InterPro" id="IPR053150">
    <property type="entry name" value="Teicoplanin_resist-assoc"/>
</dbReference>
<dbReference type="RefSeq" id="WP_077110183.1">
    <property type="nucleotide sequence ID" value="NZ_JAFBFH010000009.1"/>
</dbReference>
<name>A0ABS2R4W9_9BACI</name>
<reference evidence="3 4" key="1">
    <citation type="submission" date="2021-01" db="EMBL/GenBank/DDBJ databases">
        <title>Genomic Encyclopedia of Type Strains, Phase IV (KMG-IV): sequencing the most valuable type-strain genomes for metagenomic binning, comparative biology and taxonomic classification.</title>
        <authorList>
            <person name="Goeker M."/>
        </authorList>
    </citation>
    <scope>NUCLEOTIDE SEQUENCE [LARGE SCALE GENOMIC DNA]</scope>
    <source>
        <strain evidence="3 4">DSM 105453</strain>
    </source>
</reference>
<dbReference type="EMBL" id="JAFBFH010000009">
    <property type="protein sequence ID" value="MBM7714700.1"/>
    <property type="molecule type" value="Genomic_DNA"/>
</dbReference>
<evidence type="ECO:0000256" key="1">
    <source>
        <dbReference type="SAM" id="Phobius"/>
    </source>
</evidence>
<feature type="transmembrane region" description="Helical" evidence="1">
    <location>
        <begin position="6"/>
        <end position="23"/>
    </location>
</feature>
<proteinExistence type="predicted"/>
<feature type="transmembrane region" description="Helical" evidence="1">
    <location>
        <begin position="35"/>
        <end position="56"/>
    </location>
</feature>
<evidence type="ECO:0000259" key="2">
    <source>
        <dbReference type="Pfam" id="PF04892"/>
    </source>
</evidence>
<sequence>MSINIITVIGFIGLLLFIIYDLFRKKLKNLLKRTILFSFIFYFIVVATVTTGYIHIPPLERGVVNIQLFPFYFIWDLSGYGPNSWFFWNAVKLSFFNLIMLFPLGVYLPFIFNIQSIKKATLIVFFTSLLIETCQLVLVYFGFLSGRTFNVDDLLLNTLGGTLGFICFKKIAELILGKKSKTKHISSFPQ</sequence>
<evidence type="ECO:0000313" key="4">
    <source>
        <dbReference type="Proteomes" id="UP000823485"/>
    </source>
</evidence>
<keyword evidence="1" id="KW-0472">Membrane</keyword>